<proteinExistence type="predicted"/>
<dbReference type="Proteomes" id="UP000680634">
    <property type="component" value="Unassembled WGS sequence"/>
</dbReference>
<sequence length="93" mass="10908">MPVPYKEDGNFTVSFWDIGDGYHANTLTDQDLDLLCFKDMKKEANCIEKKRLMRISRYSGPWFGGVVIDYTIDNEIYRQHGENGEIKRVKKEE</sequence>
<keyword evidence="2" id="KW-1185">Reference proteome</keyword>
<evidence type="ECO:0000313" key="2">
    <source>
        <dbReference type="Proteomes" id="UP000680634"/>
    </source>
</evidence>
<comment type="caution">
    <text evidence="1">The sequence shown here is derived from an EMBL/GenBank/DDBJ whole genome shotgun (WGS) entry which is preliminary data.</text>
</comment>
<protein>
    <submittedName>
        <fullName evidence="1">DUF943 family protein</fullName>
    </submittedName>
</protein>
<reference evidence="2" key="2">
    <citation type="submission" date="2023-07" db="EMBL/GenBank/DDBJ databases">
        <title>Genome-inferred correspondence between phylogeny and metabolic traits in the wild Drosophila gut microbiome.</title>
        <authorList>
            <person name="Bueno E."/>
            <person name="Blow F."/>
            <person name="Douglas A.E."/>
        </authorList>
    </citation>
    <scope>NUCLEOTIDE SEQUENCE [LARGE SCALE GENOMIC DNA]</scope>
    <source>
        <strain evidence="2">JGM97</strain>
    </source>
</reference>
<dbReference type="Pfam" id="PF06092">
    <property type="entry name" value="DUF943"/>
    <property type="match status" value="1"/>
</dbReference>
<organism evidence="1 2">
    <name type="scientific">Nissabacter archeti</name>
    <dbReference type="NCBI Taxonomy" id="1917880"/>
    <lineage>
        <taxon>Bacteria</taxon>
        <taxon>Pseudomonadati</taxon>
        <taxon>Pseudomonadota</taxon>
        <taxon>Gammaproteobacteria</taxon>
        <taxon>Enterobacterales</taxon>
        <taxon>Yersiniaceae</taxon>
        <taxon>Nissabacter</taxon>
    </lineage>
</organism>
<evidence type="ECO:0000313" key="1">
    <source>
        <dbReference type="EMBL" id="MBS0969574.1"/>
    </source>
</evidence>
<reference evidence="1 2" key="1">
    <citation type="submission" date="2020-12" db="EMBL/GenBank/DDBJ databases">
        <authorList>
            <person name="Mcmullen J.G."/>
        </authorList>
    </citation>
    <scope>NUCLEOTIDE SEQUENCE [LARGE SCALE GENOMIC DNA]</scope>
    <source>
        <strain evidence="1 2">JGM97</strain>
    </source>
</reference>
<gene>
    <name evidence="1" type="ORF">JK232_11800</name>
</gene>
<dbReference type="EMBL" id="JAERKB010000008">
    <property type="protein sequence ID" value="MBS0969574.1"/>
    <property type="molecule type" value="Genomic_DNA"/>
</dbReference>
<accession>A0ABS5JIB6</accession>
<name>A0ABS5JIB6_9GAMM</name>
<dbReference type="InterPro" id="IPR010351">
    <property type="entry name" value="DUF943"/>
</dbReference>